<protein>
    <recommendedName>
        <fullName evidence="2">Polymer-forming cytoskeletal protein</fullName>
    </recommendedName>
</protein>
<organism evidence="1">
    <name type="scientific">Podoviridae sp. ctz6O13</name>
    <dbReference type="NCBI Taxonomy" id="2827757"/>
    <lineage>
        <taxon>Viruses</taxon>
        <taxon>Duplodnaviria</taxon>
        <taxon>Heunggongvirae</taxon>
        <taxon>Uroviricota</taxon>
        <taxon>Caudoviricetes</taxon>
    </lineage>
</organism>
<sequence>MEKKYKIREDLSVYHNGRLLYRIESLKDFNDVKKGDLGGYIECENNLSHKGNCWLYDNAKAMDKSEVTVNAVVKNEAILVHNALVSGNCQVLGDSKIKGSASIFDNVKIEENATLYDNVTVYGNACISGHADIRHNVKISGNALVFEGAQVWGDAYVYDNAQIYGQSRVEGSAHVMGEVKIRGKAVITGPAIITGDAFIEKTSDYYVAKNTWSSYRYFTYTRSNKKWCVGCFHGTSKKLIKKAYKDSKLSGDQYKLITQYVENMYELLEDKTSKTNPITHYLKRLFRK</sequence>
<evidence type="ECO:0000313" key="1">
    <source>
        <dbReference type="EMBL" id="DAF63624.1"/>
    </source>
</evidence>
<accession>A0A8S5TKH2</accession>
<dbReference type="InterPro" id="IPR011004">
    <property type="entry name" value="Trimer_LpxA-like_sf"/>
</dbReference>
<dbReference type="EMBL" id="BK032843">
    <property type="protein sequence ID" value="DAF63624.1"/>
    <property type="molecule type" value="Genomic_DNA"/>
</dbReference>
<reference evidence="1" key="1">
    <citation type="journal article" date="2021" name="Proc. Natl. Acad. Sci. U.S.A.">
        <title>A Catalog of Tens of Thousands of Viruses from Human Metagenomes Reveals Hidden Associations with Chronic Diseases.</title>
        <authorList>
            <person name="Tisza M.J."/>
            <person name="Buck C.B."/>
        </authorList>
    </citation>
    <scope>NUCLEOTIDE SEQUENCE</scope>
    <source>
        <strain evidence="1">Ctz6O13</strain>
    </source>
</reference>
<proteinExistence type="predicted"/>
<evidence type="ECO:0008006" key="2">
    <source>
        <dbReference type="Google" id="ProtNLM"/>
    </source>
</evidence>
<name>A0A8S5TKH2_9CAUD</name>
<dbReference type="Gene3D" id="2.160.10.10">
    <property type="entry name" value="Hexapeptide repeat proteins"/>
    <property type="match status" value="2"/>
</dbReference>
<dbReference type="SUPFAM" id="SSF51161">
    <property type="entry name" value="Trimeric LpxA-like enzymes"/>
    <property type="match status" value="1"/>
</dbReference>